<feature type="signal peptide" evidence="3">
    <location>
        <begin position="1"/>
        <end position="16"/>
    </location>
</feature>
<dbReference type="GO" id="GO:0006869">
    <property type="term" value="P:lipid transport"/>
    <property type="evidence" value="ECO:0007669"/>
    <property type="project" value="InterPro"/>
</dbReference>
<dbReference type="Proteomes" id="UP001206925">
    <property type="component" value="Unassembled WGS sequence"/>
</dbReference>
<evidence type="ECO:0000313" key="6">
    <source>
        <dbReference type="Proteomes" id="UP001206925"/>
    </source>
</evidence>
<accession>A0AAD5CFF1</accession>
<dbReference type="AlphaFoldDB" id="A0AAD5CFF1"/>
<keyword evidence="6" id="KW-1185">Reference proteome</keyword>
<dbReference type="Gene3D" id="1.10.110.10">
    <property type="entry name" value="Plant lipid-transfer and hydrophobic proteins"/>
    <property type="match status" value="1"/>
</dbReference>
<dbReference type="InterPro" id="IPR016140">
    <property type="entry name" value="Bifunc_inhib/LTP/seed_store"/>
</dbReference>
<keyword evidence="1" id="KW-0813">Transport</keyword>
<dbReference type="GO" id="GO:0008289">
    <property type="term" value="F:lipid binding"/>
    <property type="evidence" value="ECO:0007669"/>
    <property type="project" value="UniProtKB-KW"/>
</dbReference>
<dbReference type="InterPro" id="IPR033872">
    <property type="entry name" value="nsLTP2"/>
</dbReference>
<keyword evidence="2" id="KW-0446">Lipid-binding</keyword>
<evidence type="ECO:0000256" key="3">
    <source>
        <dbReference type="SAM" id="SignalP"/>
    </source>
</evidence>
<evidence type="ECO:0000313" key="5">
    <source>
        <dbReference type="EMBL" id="KAI7740617.1"/>
    </source>
</evidence>
<protein>
    <recommendedName>
        <fullName evidence="4">Bifunctional inhibitor/plant lipid transfer protein/seed storage helical domain-containing protein</fullName>
    </recommendedName>
</protein>
<dbReference type="PANTHER" id="PTHR33214:SF69">
    <property type="entry name" value="BIFUNCTIONAL INHIBITOR_LIPID-TRANSFER PROTEIN_SEED STORAGE 2S ALBUMIN SUPERFAMILY PROTEIN"/>
    <property type="match status" value="1"/>
</dbReference>
<evidence type="ECO:0000259" key="4">
    <source>
        <dbReference type="Pfam" id="PF00234"/>
    </source>
</evidence>
<evidence type="ECO:0000256" key="2">
    <source>
        <dbReference type="ARBA" id="ARBA00023121"/>
    </source>
</evidence>
<dbReference type="InterPro" id="IPR036312">
    <property type="entry name" value="Bifun_inhib/LTP/seed_sf"/>
</dbReference>
<dbReference type="Pfam" id="PF00234">
    <property type="entry name" value="Tryp_alpha_amyl"/>
    <property type="match status" value="1"/>
</dbReference>
<name>A0AAD5CFF1_AMBAR</name>
<feature type="chain" id="PRO_5042167926" description="Bifunctional inhibitor/plant lipid transfer protein/seed storage helical domain-containing protein" evidence="3">
    <location>
        <begin position="17"/>
        <end position="91"/>
    </location>
</feature>
<dbReference type="SUPFAM" id="SSF47699">
    <property type="entry name" value="Bifunctional inhibitor/lipid-transfer protein/seed storage 2S albumin"/>
    <property type="match status" value="1"/>
</dbReference>
<dbReference type="PANTHER" id="PTHR33214">
    <property type="entry name" value="BIFUNCTIONAL INHIBITOR/LIPID-TRANSFER PROTEIN/SEED STORAGE 2S ALBUMIN SUPERFAMILY PROTEIN"/>
    <property type="match status" value="1"/>
</dbReference>
<sequence>MIVMTTLMVQANVGMAQVCDPMKLVAPCISFITSNTPPAPDSECCNVLHVQNGCLCGYVKNPAYAPILQMPGTKTVAQACSIKIPDPNTCT</sequence>
<evidence type="ECO:0000256" key="1">
    <source>
        <dbReference type="ARBA" id="ARBA00022448"/>
    </source>
</evidence>
<organism evidence="5 6">
    <name type="scientific">Ambrosia artemisiifolia</name>
    <name type="common">Common ragweed</name>
    <dbReference type="NCBI Taxonomy" id="4212"/>
    <lineage>
        <taxon>Eukaryota</taxon>
        <taxon>Viridiplantae</taxon>
        <taxon>Streptophyta</taxon>
        <taxon>Embryophyta</taxon>
        <taxon>Tracheophyta</taxon>
        <taxon>Spermatophyta</taxon>
        <taxon>Magnoliopsida</taxon>
        <taxon>eudicotyledons</taxon>
        <taxon>Gunneridae</taxon>
        <taxon>Pentapetalae</taxon>
        <taxon>asterids</taxon>
        <taxon>campanulids</taxon>
        <taxon>Asterales</taxon>
        <taxon>Asteraceae</taxon>
        <taxon>Asteroideae</taxon>
        <taxon>Heliantheae alliance</taxon>
        <taxon>Heliantheae</taxon>
        <taxon>Ambrosia</taxon>
    </lineage>
</organism>
<comment type="caution">
    <text evidence="5">The sequence shown here is derived from an EMBL/GenBank/DDBJ whole genome shotgun (WGS) entry which is preliminary data.</text>
</comment>
<reference evidence="5" key="1">
    <citation type="submission" date="2022-06" db="EMBL/GenBank/DDBJ databases">
        <title>Uncovering the hologenomic basis of an extraordinary plant invasion.</title>
        <authorList>
            <person name="Bieker V.C."/>
            <person name="Martin M.D."/>
            <person name="Gilbert T."/>
            <person name="Hodgins K."/>
            <person name="Battlay P."/>
            <person name="Petersen B."/>
            <person name="Wilson J."/>
        </authorList>
    </citation>
    <scope>NUCLEOTIDE SEQUENCE</scope>
    <source>
        <strain evidence="5">AA19_3_7</strain>
        <tissue evidence="5">Leaf</tissue>
    </source>
</reference>
<keyword evidence="3" id="KW-0732">Signal</keyword>
<feature type="domain" description="Bifunctional inhibitor/plant lipid transfer protein/seed storage helical" evidence="4">
    <location>
        <begin position="23"/>
        <end position="90"/>
    </location>
</feature>
<gene>
    <name evidence="5" type="ORF">M8C21_019495</name>
</gene>
<dbReference type="EMBL" id="JAMZMK010008390">
    <property type="protein sequence ID" value="KAI7740617.1"/>
    <property type="molecule type" value="Genomic_DNA"/>
</dbReference>
<proteinExistence type="predicted"/>